<keyword evidence="3" id="KW-1185">Reference proteome</keyword>
<dbReference type="InterPro" id="IPR029062">
    <property type="entry name" value="Class_I_gatase-like"/>
</dbReference>
<dbReference type="EMBL" id="JARJLM010000071">
    <property type="protein sequence ID" value="MDF3832134.1"/>
    <property type="molecule type" value="Genomic_DNA"/>
</dbReference>
<sequence length="80" mass="8811">MTPRTSFALSVVADLAGHGVAQDIQRQMEYDPEPPYRTGSPRTAPPALVNATREKIASFVEHRRNATQRAAERLARLPAV</sequence>
<protein>
    <submittedName>
        <fullName evidence="2">Uncharacterized protein</fullName>
    </submittedName>
</protein>
<feature type="region of interest" description="Disordered" evidence="1">
    <location>
        <begin position="21"/>
        <end position="46"/>
    </location>
</feature>
<reference evidence="2 3" key="1">
    <citation type="submission" date="2023-03" db="EMBL/GenBank/DDBJ databases">
        <title>Draft assemblies of triclosan tolerant bacteria isolated from returned activated sludge.</title>
        <authorList>
            <person name="Van Hamelsveld S."/>
        </authorList>
    </citation>
    <scope>NUCLEOTIDE SEQUENCE [LARGE SCALE GENOMIC DNA]</scope>
    <source>
        <strain evidence="2 3">GW210010_S58</strain>
    </source>
</reference>
<accession>A0ABT6AI53</accession>
<dbReference type="Proteomes" id="UP001216674">
    <property type="component" value="Unassembled WGS sequence"/>
</dbReference>
<dbReference type="RefSeq" id="WP_276263827.1">
    <property type="nucleotide sequence ID" value="NZ_JARJLM010000071.1"/>
</dbReference>
<dbReference type="Gene3D" id="3.40.50.880">
    <property type="match status" value="1"/>
</dbReference>
<name>A0ABT6AI53_9BURK</name>
<proteinExistence type="predicted"/>
<evidence type="ECO:0000256" key="1">
    <source>
        <dbReference type="SAM" id="MobiDB-lite"/>
    </source>
</evidence>
<organism evidence="2 3">
    <name type="scientific">Cupriavidus basilensis</name>
    <dbReference type="NCBI Taxonomy" id="68895"/>
    <lineage>
        <taxon>Bacteria</taxon>
        <taxon>Pseudomonadati</taxon>
        <taxon>Pseudomonadota</taxon>
        <taxon>Betaproteobacteria</taxon>
        <taxon>Burkholderiales</taxon>
        <taxon>Burkholderiaceae</taxon>
        <taxon>Cupriavidus</taxon>
    </lineage>
</organism>
<comment type="caution">
    <text evidence="2">The sequence shown here is derived from an EMBL/GenBank/DDBJ whole genome shotgun (WGS) entry which is preliminary data.</text>
</comment>
<evidence type="ECO:0000313" key="2">
    <source>
        <dbReference type="EMBL" id="MDF3832134.1"/>
    </source>
</evidence>
<gene>
    <name evidence="2" type="ORF">P3W85_04075</name>
</gene>
<evidence type="ECO:0000313" key="3">
    <source>
        <dbReference type="Proteomes" id="UP001216674"/>
    </source>
</evidence>